<dbReference type="Gene3D" id="1.10.490.10">
    <property type="entry name" value="Globins"/>
    <property type="match status" value="1"/>
</dbReference>
<proteinExistence type="predicted"/>
<dbReference type="InterPro" id="IPR009050">
    <property type="entry name" value="Globin-like_sf"/>
</dbReference>
<organism evidence="1 2">
    <name type="scientific">Polaribacter glomeratus</name>
    <dbReference type="NCBI Taxonomy" id="102"/>
    <lineage>
        <taxon>Bacteria</taxon>
        <taxon>Pseudomonadati</taxon>
        <taxon>Bacteroidota</taxon>
        <taxon>Flavobacteriia</taxon>
        <taxon>Flavobacteriales</taxon>
        <taxon>Flavobacteriaceae</taxon>
    </lineage>
</organism>
<dbReference type="InterPro" id="IPR012292">
    <property type="entry name" value="Globin/Proto"/>
</dbReference>
<keyword evidence="2" id="KW-1185">Reference proteome</keyword>
<dbReference type="CDD" id="cd08916">
    <property type="entry name" value="TrHb3_P"/>
    <property type="match status" value="1"/>
</dbReference>
<dbReference type="SUPFAM" id="SSF46458">
    <property type="entry name" value="Globin-like"/>
    <property type="match status" value="1"/>
</dbReference>
<dbReference type="EMBL" id="MSCM01000001">
    <property type="protein sequence ID" value="PQJ81114.1"/>
    <property type="molecule type" value="Genomic_DNA"/>
</dbReference>
<protein>
    <recommendedName>
        <fullName evidence="3">Globin</fullName>
    </recommendedName>
</protein>
<comment type="caution">
    <text evidence="1">The sequence shown here is derived from an EMBL/GenBank/DDBJ whole genome shotgun (WGS) entry which is preliminary data.</text>
</comment>
<dbReference type="OrthoDB" id="25954at2"/>
<dbReference type="Proteomes" id="UP000239068">
    <property type="component" value="Unassembled WGS sequence"/>
</dbReference>
<accession>A0A2S7WU43</accession>
<dbReference type="AlphaFoldDB" id="A0A2S7WU43"/>
<dbReference type="GO" id="GO:0020037">
    <property type="term" value="F:heme binding"/>
    <property type="evidence" value="ECO:0007669"/>
    <property type="project" value="InterPro"/>
</dbReference>
<sequence>MKADISSRKDIKHIISKFYEKLLVDQKMIPFFSDIVIENQLEHHLEVITDFWNDILFDTISYSNNVMKKHLDKNVFVTFKKEHFTLWVSYFLETIDTYFAGENSERMKTRAQSIATVMQLKLNLFTDK</sequence>
<evidence type="ECO:0000313" key="1">
    <source>
        <dbReference type="EMBL" id="PQJ81114.1"/>
    </source>
</evidence>
<dbReference type="RefSeq" id="WP_105019693.1">
    <property type="nucleotide sequence ID" value="NZ_MSCM01000001.1"/>
</dbReference>
<evidence type="ECO:0008006" key="3">
    <source>
        <dbReference type="Google" id="ProtNLM"/>
    </source>
</evidence>
<evidence type="ECO:0000313" key="2">
    <source>
        <dbReference type="Proteomes" id="UP000239068"/>
    </source>
</evidence>
<gene>
    <name evidence="1" type="ORF">BTO16_00265</name>
</gene>
<dbReference type="GO" id="GO:0019825">
    <property type="term" value="F:oxygen binding"/>
    <property type="evidence" value="ECO:0007669"/>
    <property type="project" value="InterPro"/>
</dbReference>
<name>A0A2S7WU43_9FLAO</name>
<reference evidence="1 2" key="1">
    <citation type="submission" date="2016-12" db="EMBL/GenBank/DDBJ databases">
        <title>Trade-off between light-utilization and light-protection in marine flavobacteria.</title>
        <authorList>
            <person name="Kumagai Y."/>
            <person name="Yoshizawa S."/>
            <person name="Kogure K."/>
            <person name="Iwasaki W."/>
        </authorList>
    </citation>
    <scope>NUCLEOTIDE SEQUENCE [LARGE SCALE GENOMIC DNA]</scope>
    <source>
        <strain evidence="1 2">ATCC 43844</strain>
    </source>
</reference>